<keyword evidence="9" id="KW-1185">Reference proteome</keyword>
<sequence>MPVLEKNYIAGTVELAIQQGLDELNLQEKQVKIDVIHPGKKGFFGIGKADAEVKLTVIDPELKKLSTIEAVKNRSEYITQETEEQTIKTERVQHEQSDDKKVIDTDVVIIATTEKESLSKQQAKTDALNQTEKYITAIIQEMGINTSATSSFKNNSEVVINLESNDAGRIIGKRGQVLNSLQLLAQNYYNHIEKGYMTVTLDIENYREKRKETLQNLALNMSKKAVATRKPVKFEPMPNYERKIMHQILTNIENIETYSEGREPHRYLVIKAR</sequence>
<dbReference type="Pfam" id="PF01424">
    <property type="entry name" value="R3H"/>
    <property type="match status" value="1"/>
</dbReference>
<dbReference type="InterPro" id="IPR036867">
    <property type="entry name" value="R3H_dom_sf"/>
</dbReference>
<dbReference type="GO" id="GO:0008360">
    <property type="term" value="P:regulation of cell shape"/>
    <property type="evidence" value="ECO:0007669"/>
    <property type="project" value="UniProtKB-KW"/>
</dbReference>
<keyword evidence="4 6" id="KW-0143">Chaperone</keyword>
<evidence type="ECO:0000313" key="8">
    <source>
        <dbReference type="EMBL" id="RAK43933.1"/>
    </source>
</evidence>
<evidence type="ECO:0000313" key="9">
    <source>
        <dbReference type="Proteomes" id="UP000249808"/>
    </source>
</evidence>
<dbReference type="EMBL" id="PZJH01000007">
    <property type="protein sequence ID" value="RAK43933.1"/>
    <property type="molecule type" value="Genomic_DNA"/>
</dbReference>
<evidence type="ECO:0000256" key="3">
    <source>
        <dbReference type="ARBA" id="ARBA00022960"/>
    </source>
</evidence>
<keyword evidence="3 6" id="KW-0133">Cell shape</keyword>
<dbReference type="CDD" id="cd02414">
    <property type="entry name" value="KH-II_Jag"/>
    <property type="match status" value="1"/>
</dbReference>
<organism evidence="8 9">
    <name type="scientific">Macrococcus epidermidis</name>
    <dbReference type="NCBI Taxonomy" id="1902580"/>
    <lineage>
        <taxon>Bacteria</taxon>
        <taxon>Bacillati</taxon>
        <taxon>Bacillota</taxon>
        <taxon>Bacilli</taxon>
        <taxon>Bacillales</taxon>
        <taxon>Staphylococcaceae</taxon>
        <taxon>Macrococcus</taxon>
    </lineage>
</organism>
<keyword evidence="5 6" id="KW-0961">Cell wall biogenesis/degradation</keyword>
<evidence type="ECO:0000256" key="5">
    <source>
        <dbReference type="ARBA" id="ARBA00023316"/>
    </source>
</evidence>
<evidence type="ECO:0000259" key="7">
    <source>
        <dbReference type="PROSITE" id="PS51061"/>
    </source>
</evidence>
<protein>
    <recommendedName>
        <fullName evidence="6">RNA-binding protein KhpB</fullName>
    </recommendedName>
    <alternativeName>
        <fullName evidence="6">RNA-binding protein EloR</fullName>
    </alternativeName>
</protein>
<comment type="domain">
    <text evidence="6">Has an N-terminal Jag-N domain and 2 RNA-binding domains (KH and R3H).</text>
</comment>
<comment type="subunit">
    <text evidence="6">Forms a complex with KhpA.</text>
</comment>
<dbReference type="Pfam" id="PF14804">
    <property type="entry name" value="Jag_N"/>
    <property type="match status" value="1"/>
</dbReference>
<dbReference type="NCBIfam" id="NF041568">
    <property type="entry name" value="Jag_EloR"/>
    <property type="match status" value="1"/>
</dbReference>
<dbReference type="InterPro" id="IPR034079">
    <property type="entry name" value="R3H_KhpB"/>
</dbReference>
<dbReference type="Gene3D" id="3.30.1370.50">
    <property type="entry name" value="R3H-like domain"/>
    <property type="match status" value="1"/>
</dbReference>
<dbReference type="GO" id="GO:0009252">
    <property type="term" value="P:peptidoglycan biosynthetic process"/>
    <property type="evidence" value="ECO:0007669"/>
    <property type="project" value="UniProtKB-UniRule"/>
</dbReference>
<dbReference type="Proteomes" id="UP000249808">
    <property type="component" value="Unassembled WGS sequence"/>
</dbReference>
<name>A0A327ZNH3_9STAP</name>
<proteinExistence type="inferred from homology"/>
<dbReference type="GO" id="GO:0003723">
    <property type="term" value="F:RNA binding"/>
    <property type="evidence" value="ECO:0007669"/>
    <property type="project" value="UniProtKB-UniRule"/>
</dbReference>
<comment type="caution">
    <text evidence="6">Lacks conserved residue(s) required for the propagation of feature annotation.</text>
</comment>
<evidence type="ECO:0000256" key="1">
    <source>
        <dbReference type="ARBA" id="ARBA00022490"/>
    </source>
</evidence>
<dbReference type="InterPro" id="IPR001374">
    <property type="entry name" value="R3H_dom"/>
</dbReference>
<comment type="similarity">
    <text evidence="6">Belongs to the KhpB RNA-binding protein family.</text>
</comment>
<comment type="subcellular location">
    <subcellularLocation>
        <location evidence="6">Cytoplasm</location>
    </subcellularLocation>
</comment>
<dbReference type="PROSITE" id="PS51061">
    <property type="entry name" value="R3H"/>
    <property type="match status" value="1"/>
</dbReference>
<evidence type="ECO:0000256" key="4">
    <source>
        <dbReference type="ARBA" id="ARBA00023186"/>
    </source>
</evidence>
<dbReference type="InterPro" id="IPR038247">
    <property type="entry name" value="Jag_N_dom_sf"/>
</dbReference>
<reference evidence="8 9" key="1">
    <citation type="journal article" date="2018" name="Front. Microbiol.">
        <title>Description and Comparative Genomics of Macrococcus caseolyticus subsp. hominis subsp. nov., Macrococcus goetzii sp. nov., Macrococcus epidermidis sp. nov., and Macrococcus bohemicus sp. nov., Novel Macrococci From Human Clinical Material With Virulence Potential and Suspected Uptake of Foreign DNA by Natural Transformation.</title>
        <authorList>
            <person name="Maslanova I."/>
            <person name="Wertheimer Z."/>
            <person name="Sedlacek I."/>
            <person name="Svec P."/>
            <person name="Indrakova A."/>
            <person name="Kovarovic V."/>
            <person name="Schumann P."/>
            <person name="Sproer C."/>
            <person name="Kralova S."/>
            <person name="Sedo O."/>
            <person name="Kristofova L."/>
            <person name="Vrbovska V."/>
            <person name="Fuzik T."/>
            <person name="Petras P."/>
            <person name="Zdrahal Z."/>
            <person name="Ruzickova V."/>
            <person name="Doskar J."/>
            <person name="Pantucek R."/>
        </authorList>
    </citation>
    <scope>NUCLEOTIDE SEQUENCE [LARGE SCALE GENOMIC DNA]</scope>
    <source>
        <strain evidence="8 9">01/688</strain>
    </source>
</reference>
<dbReference type="InterPro" id="IPR038008">
    <property type="entry name" value="Jag_KH"/>
</dbReference>
<dbReference type="InterPro" id="IPR015946">
    <property type="entry name" value="KH_dom-like_a/b"/>
</dbReference>
<comment type="caution">
    <text evidence="8">The sequence shown here is derived from an EMBL/GenBank/DDBJ whole genome shotgun (WGS) entry which is preliminary data.</text>
</comment>
<dbReference type="SMART" id="SM01245">
    <property type="entry name" value="Jag_N"/>
    <property type="match status" value="1"/>
</dbReference>
<dbReference type="GO" id="GO:0005737">
    <property type="term" value="C:cytoplasm"/>
    <property type="evidence" value="ECO:0007669"/>
    <property type="project" value="UniProtKB-SubCell"/>
</dbReference>
<dbReference type="CDD" id="cd02644">
    <property type="entry name" value="R3H_jag"/>
    <property type="match status" value="1"/>
</dbReference>
<evidence type="ECO:0000256" key="6">
    <source>
        <dbReference type="HAMAP-Rule" id="MF_00867"/>
    </source>
</evidence>
<feature type="domain" description="R3H" evidence="7">
    <location>
        <begin position="208"/>
        <end position="273"/>
    </location>
</feature>
<comment type="function">
    <text evidence="6">A probable RNA chaperone. Forms a complex with KhpA which binds to cellular RNA and controls its expression. Plays a role in peptidoglycan (PG) homeostasis and cell length regulation.</text>
</comment>
<dbReference type="SMART" id="SM00393">
    <property type="entry name" value="R3H"/>
    <property type="match status" value="1"/>
</dbReference>
<dbReference type="AlphaFoldDB" id="A0A327ZNH3"/>
<dbReference type="SUPFAM" id="SSF82708">
    <property type="entry name" value="R3H domain"/>
    <property type="match status" value="1"/>
</dbReference>
<dbReference type="PANTHER" id="PTHR35800">
    <property type="entry name" value="PROTEIN JAG"/>
    <property type="match status" value="1"/>
</dbReference>
<dbReference type="Gene3D" id="3.30.300.20">
    <property type="match status" value="1"/>
</dbReference>
<dbReference type="Gene3D" id="3.30.30.80">
    <property type="entry name" value="probable RNA-binding protein from clostridium symbiosum atcc 14940"/>
    <property type="match status" value="1"/>
</dbReference>
<accession>A0A327ZNH3</accession>
<keyword evidence="2 6" id="KW-0694">RNA-binding</keyword>
<dbReference type="Pfam" id="PF13083">
    <property type="entry name" value="KH_KhpA-B"/>
    <property type="match status" value="1"/>
</dbReference>
<keyword evidence="1 6" id="KW-0963">Cytoplasm</keyword>
<dbReference type="InterPro" id="IPR032782">
    <property type="entry name" value="KhpB_N"/>
</dbReference>
<dbReference type="HAMAP" id="MF_00867">
    <property type="entry name" value="KhpB"/>
    <property type="match status" value="1"/>
</dbReference>
<evidence type="ECO:0000256" key="2">
    <source>
        <dbReference type="ARBA" id="ARBA00022884"/>
    </source>
</evidence>
<dbReference type="GO" id="GO:0071555">
    <property type="term" value="P:cell wall organization"/>
    <property type="evidence" value="ECO:0007669"/>
    <property type="project" value="UniProtKB-KW"/>
</dbReference>
<dbReference type="PANTHER" id="PTHR35800:SF1">
    <property type="entry name" value="RNA-BINDING PROTEIN KHPB"/>
    <property type="match status" value="1"/>
</dbReference>
<gene>
    <name evidence="6" type="primary">khpB</name>
    <name evidence="6" type="synonym">eloR</name>
    <name evidence="8" type="ORF">BHU61_11325</name>
</gene>
<dbReference type="InterPro" id="IPR039247">
    <property type="entry name" value="KhpB"/>
</dbReference>